<organism evidence="1 2">
    <name type="scientific">Araneus ventricosus</name>
    <name type="common">Orbweaver spider</name>
    <name type="synonym">Epeira ventricosa</name>
    <dbReference type="NCBI Taxonomy" id="182803"/>
    <lineage>
        <taxon>Eukaryota</taxon>
        <taxon>Metazoa</taxon>
        <taxon>Ecdysozoa</taxon>
        <taxon>Arthropoda</taxon>
        <taxon>Chelicerata</taxon>
        <taxon>Arachnida</taxon>
        <taxon>Araneae</taxon>
        <taxon>Araneomorphae</taxon>
        <taxon>Entelegynae</taxon>
        <taxon>Araneoidea</taxon>
        <taxon>Araneidae</taxon>
        <taxon>Araneus</taxon>
    </lineage>
</organism>
<dbReference type="Proteomes" id="UP000499080">
    <property type="component" value="Unassembled WGS sequence"/>
</dbReference>
<keyword evidence="2" id="KW-1185">Reference proteome</keyword>
<gene>
    <name evidence="1" type="ORF">AVEN_275488_1</name>
</gene>
<reference evidence="1 2" key="1">
    <citation type="journal article" date="2019" name="Sci. Rep.">
        <title>Orb-weaving spider Araneus ventricosus genome elucidates the spidroin gene catalogue.</title>
        <authorList>
            <person name="Kono N."/>
            <person name="Nakamura H."/>
            <person name="Ohtoshi R."/>
            <person name="Moran D.A.P."/>
            <person name="Shinohara A."/>
            <person name="Yoshida Y."/>
            <person name="Fujiwara M."/>
            <person name="Mori M."/>
            <person name="Tomita M."/>
            <person name="Arakawa K."/>
        </authorList>
    </citation>
    <scope>NUCLEOTIDE SEQUENCE [LARGE SCALE GENOMIC DNA]</scope>
</reference>
<evidence type="ECO:0000313" key="1">
    <source>
        <dbReference type="EMBL" id="GBN11394.1"/>
    </source>
</evidence>
<comment type="caution">
    <text evidence="1">The sequence shown here is derived from an EMBL/GenBank/DDBJ whole genome shotgun (WGS) entry which is preliminary data.</text>
</comment>
<sequence length="92" mass="11039">MWVQWRLSYPSSMTIRGSFWRVPDVAGDGYLYSDFSIRMVVRPRWPSVKVSQVRNPNPLNIRRVYPSCLERRCQLRCRPRHLTAVQNYEVRP</sequence>
<protein>
    <submittedName>
        <fullName evidence="1">Uncharacterized protein</fullName>
    </submittedName>
</protein>
<name>A0A4Y2LAA2_ARAVE</name>
<accession>A0A4Y2LAA2</accession>
<evidence type="ECO:0000313" key="2">
    <source>
        <dbReference type="Proteomes" id="UP000499080"/>
    </source>
</evidence>
<dbReference type="EMBL" id="BGPR01005570">
    <property type="protein sequence ID" value="GBN11394.1"/>
    <property type="molecule type" value="Genomic_DNA"/>
</dbReference>
<proteinExistence type="predicted"/>
<dbReference type="AlphaFoldDB" id="A0A4Y2LAA2"/>